<organism evidence="1 2">
    <name type="scientific">Gracilibacillus halophilus YIM-C55.5</name>
    <dbReference type="NCBI Taxonomy" id="1308866"/>
    <lineage>
        <taxon>Bacteria</taxon>
        <taxon>Bacillati</taxon>
        <taxon>Bacillota</taxon>
        <taxon>Bacilli</taxon>
        <taxon>Bacillales</taxon>
        <taxon>Bacillaceae</taxon>
        <taxon>Gracilibacillus</taxon>
    </lineage>
</organism>
<dbReference type="eggNOG" id="COG1582">
    <property type="taxonomic scope" value="Bacteria"/>
</dbReference>
<dbReference type="InterPro" id="IPR009384">
    <property type="entry name" value="SwrD-like"/>
</dbReference>
<dbReference type="Proteomes" id="UP000012283">
    <property type="component" value="Unassembled WGS sequence"/>
</dbReference>
<proteinExistence type="predicted"/>
<evidence type="ECO:0000313" key="2">
    <source>
        <dbReference type="Proteomes" id="UP000012283"/>
    </source>
</evidence>
<evidence type="ECO:0008006" key="3">
    <source>
        <dbReference type="Google" id="ProtNLM"/>
    </source>
</evidence>
<sequence length="73" mass="8488">MIQLTKLNNDTLTVNAVYIERVESFPDTTITLVNQKKLFVKESEEEVERLVTNYYQSIGIYQLSREIGDDDES</sequence>
<gene>
    <name evidence="1" type="ORF">J416_00764</name>
</gene>
<dbReference type="PANTHER" id="PTHR39185:SF1">
    <property type="entry name" value="SWARMING MOTILITY PROTEIN SWRD"/>
    <property type="match status" value="1"/>
</dbReference>
<dbReference type="PANTHER" id="PTHR39185">
    <property type="entry name" value="SWARMING MOTILITY PROTEIN SWRD"/>
    <property type="match status" value="1"/>
</dbReference>
<dbReference type="STRING" id="1308866.J416_00764"/>
<dbReference type="Pfam" id="PF06289">
    <property type="entry name" value="FlbD"/>
    <property type="match status" value="1"/>
</dbReference>
<name>N4WQ22_9BACI</name>
<keyword evidence="2" id="KW-1185">Reference proteome</keyword>
<dbReference type="EMBL" id="APML01000004">
    <property type="protein sequence ID" value="ENH98232.1"/>
    <property type="molecule type" value="Genomic_DNA"/>
</dbReference>
<accession>N4WQ22</accession>
<reference evidence="1 2" key="1">
    <citation type="submission" date="2013-03" db="EMBL/GenBank/DDBJ databases">
        <title>Draft genome sequence of Gracibacillus halophilus YIM-C55.5, a moderately halophilic and thermophilic organism from the Xiaochaidamu salt lake.</title>
        <authorList>
            <person name="Sugumar T."/>
            <person name="Polireddy D.R."/>
            <person name="Antony A."/>
            <person name="Madhava Y.R."/>
            <person name="Sivakumar N."/>
        </authorList>
    </citation>
    <scope>NUCLEOTIDE SEQUENCE [LARGE SCALE GENOMIC DNA]</scope>
    <source>
        <strain evidence="1 2">YIM-C55.5</strain>
    </source>
</reference>
<comment type="caution">
    <text evidence="1">The sequence shown here is derived from an EMBL/GenBank/DDBJ whole genome shotgun (WGS) entry which is preliminary data.</text>
</comment>
<dbReference type="OrthoDB" id="9799862at2"/>
<evidence type="ECO:0000313" key="1">
    <source>
        <dbReference type="EMBL" id="ENH98232.1"/>
    </source>
</evidence>
<dbReference type="RefSeq" id="WP_003462880.1">
    <property type="nucleotide sequence ID" value="NZ_APML01000004.1"/>
</dbReference>
<dbReference type="AlphaFoldDB" id="N4WQ22"/>
<protein>
    <recommendedName>
        <fullName evidence="3">Flagellar protein FlbD</fullName>
    </recommendedName>
</protein>
<dbReference type="PATRIC" id="fig|1308866.3.peg.156"/>